<dbReference type="InterPro" id="IPR029417">
    <property type="entry name" value="FAM227"/>
</dbReference>
<gene>
    <name evidence="3" type="ORF">J0S82_019037</name>
</gene>
<evidence type="ECO:0000313" key="4">
    <source>
        <dbReference type="Proteomes" id="UP000700334"/>
    </source>
</evidence>
<accession>A0A8J6A188</accession>
<evidence type="ECO:0000256" key="1">
    <source>
        <dbReference type="ARBA" id="ARBA00008666"/>
    </source>
</evidence>
<dbReference type="Pfam" id="PF14922">
    <property type="entry name" value="FWWh"/>
    <property type="match status" value="1"/>
</dbReference>
<name>A0A8J6A188_GALPY</name>
<dbReference type="Proteomes" id="UP000700334">
    <property type="component" value="Unassembled WGS sequence"/>
</dbReference>
<dbReference type="PANTHER" id="PTHR33560">
    <property type="entry name" value="PROTEIN FAM227B"/>
    <property type="match status" value="1"/>
</dbReference>
<proteinExistence type="inferred from homology"/>
<reference evidence="3" key="1">
    <citation type="journal article" date="2021" name="Evol. Appl.">
        <title>The genome of the Pyrenean desman and the effects of bottlenecks and inbreeding on the genomic landscape of an endangered species.</title>
        <authorList>
            <person name="Escoda L."/>
            <person name="Castresana J."/>
        </authorList>
    </citation>
    <scope>NUCLEOTIDE SEQUENCE</scope>
    <source>
        <strain evidence="3">IBE-C5619</strain>
    </source>
</reference>
<feature type="region of interest" description="Disordered" evidence="2">
    <location>
        <begin position="513"/>
        <end position="533"/>
    </location>
</feature>
<feature type="compositionally biased region" description="Low complexity" evidence="2">
    <location>
        <begin position="329"/>
        <end position="343"/>
    </location>
</feature>
<sequence length="547" mass="63600">MEQEKMESINLNALPLVPVDEHLAVSPMARNAMKSAVRKMLEDNPPSCLIGPIHLVNKRIAEIDLSPSLLMESLAIEKDELEKKALREKSCMSLGDKGKNPFSQSWWCFDKNLLAELYQYPQFNCAGPNQLPNGVDFCDMVCNVILAERNPMSGVSFCSERELEKFFSSPSPKAIWLDSFWWIFHERYQPNKEVQNKLFDRIAQHYAFLLSCDSKSKYEEAILKRLSSLLSKALYTSFCCCFPQSWFNSHEFKSAICDTMSLWFSGIYPRPQSYDKWDYSKLDPERFRREELISQRRRVLKGKELSTFSFKRISSQKSPLNGKVHFPQTSSVNSTNESVSSTKKTLEESSQNAPKDYQNQTLVLRKATQQVKKITEARLNEYLLNKQSHPISKSPAMSPSLFNIYGKSPLIVHFLQNYASLQHRGKDVLIRRLEKPKTSGLRYTDIINLTRGNMKGRSLKLHQLNQVHWQEWRYFDQYLKELQDNFQREVKNIDQREANKKKANQMFIPSLKTLEESPDKKSKRNFFEGPLGRKAKGNYQREVDFLS</sequence>
<comment type="similarity">
    <text evidence="1">Belongs to the FAM227 family.</text>
</comment>
<keyword evidence="4" id="KW-1185">Reference proteome</keyword>
<dbReference type="AlphaFoldDB" id="A0A8J6A188"/>
<dbReference type="EMBL" id="JAGFMF010011854">
    <property type="protein sequence ID" value="KAG8511171.1"/>
    <property type="molecule type" value="Genomic_DNA"/>
</dbReference>
<comment type="caution">
    <text evidence="3">The sequence shown here is derived from an EMBL/GenBank/DDBJ whole genome shotgun (WGS) entry which is preliminary data.</text>
</comment>
<protein>
    <submittedName>
        <fullName evidence="3">Protein FAM227A</fullName>
    </submittedName>
</protein>
<dbReference type="OrthoDB" id="192208at2759"/>
<dbReference type="PANTHER" id="PTHR33560:SF1">
    <property type="entry name" value="PROTEIN FAM227A"/>
    <property type="match status" value="1"/>
</dbReference>
<evidence type="ECO:0000256" key="2">
    <source>
        <dbReference type="SAM" id="MobiDB-lite"/>
    </source>
</evidence>
<evidence type="ECO:0000313" key="3">
    <source>
        <dbReference type="EMBL" id="KAG8511171.1"/>
    </source>
</evidence>
<feature type="region of interest" description="Disordered" evidence="2">
    <location>
        <begin position="318"/>
        <end position="354"/>
    </location>
</feature>
<organism evidence="3 4">
    <name type="scientific">Galemys pyrenaicus</name>
    <name type="common">Iberian desman</name>
    <name type="synonym">Pyrenean desman</name>
    <dbReference type="NCBI Taxonomy" id="202257"/>
    <lineage>
        <taxon>Eukaryota</taxon>
        <taxon>Metazoa</taxon>
        <taxon>Chordata</taxon>
        <taxon>Craniata</taxon>
        <taxon>Vertebrata</taxon>
        <taxon>Euteleostomi</taxon>
        <taxon>Mammalia</taxon>
        <taxon>Eutheria</taxon>
        <taxon>Laurasiatheria</taxon>
        <taxon>Eulipotyphla</taxon>
        <taxon>Talpidae</taxon>
        <taxon>Galemys</taxon>
    </lineage>
</organism>
<feature type="non-terminal residue" evidence="3">
    <location>
        <position position="1"/>
    </location>
</feature>